<dbReference type="Proteomes" id="UP001529180">
    <property type="component" value="Unassembled WGS sequence"/>
</dbReference>
<dbReference type="InterPro" id="IPR005119">
    <property type="entry name" value="LysR_subst-bd"/>
</dbReference>
<evidence type="ECO:0000313" key="7">
    <source>
        <dbReference type="Proteomes" id="UP001529180"/>
    </source>
</evidence>
<keyword evidence="7" id="KW-1185">Reference proteome</keyword>
<dbReference type="PANTHER" id="PTHR30419">
    <property type="entry name" value="HTH-TYPE TRANSCRIPTIONAL REGULATOR YBHD"/>
    <property type="match status" value="1"/>
</dbReference>
<evidence type="ECO:0000256" key="1">
    <source>
        <dbReference type="ARBA" id="ARBA00009437"/>
    </source>
</evidence>
<comment type="caution">
    <text evidence="6">The sequence shown here is derived from an EMBL/GenBank/DDBJ whole genome shotgun (WGS) entry which is preliminary data.</text>
</comment>
<dbReference type="InterPro" id="IPR036388">
    <property type="entry name" value="WH-like_DNA-bd_sf"/>
</dbReference>
<feature type="domain" description="HTH lysR-type" evidence="5">
    <location>
        <begin position="1"/>
        <end position="58"/>
    </location>
</feature>
<comment type="similarity">
    <text evidence="1">Belongs to the LysR transcriptional regulatory family.</text>
</comment>
<protein>
    <submittedName>
        <fullName evidence="6">LysR family transcriptional regulator</fullName>
    </submittedName>
</protein>
<dbReference type="Pfam" id="PF00126">
    <property type="entry name" value="HTH_1"/>
    <property type="match status" value="1"/>
</dbReference>
<accession>A0ABT6GDW9</accession>
<dbReference type="Gene3D" id="3.40.190.10">
    <property type="entry name" value="Periplasmic binding protein-like II"/>
    <property type="match status" value="2"/>
</dbReference>
<dbReference type="InterPro" id="IPR036390">
    <property type="entry name" value="WH_DNA-bd_sf"/>
</dbReference>
<dbReference type="EMBL" id="JARSBO010000007">
    <property type="protein sequence ID" value="MDG4720295.1"/>
    <property type="molecule type" value="Genomic_DNA"/>
</dbReference>
<dbReference type="RefSeq" id="WP_114104003.1">
    <property type="nucleotide sequence ID" value="NZ_JARSBO010000007.1"/>
</dbReference>
<proteinExistence type="inferred from homology"/>
<sequence>MSIRRLKTLIAISKHGSLSAAAANEHLTRSAVSLQMKQFEDELGVEIFDRRKRIPELNARGRLIVPKAIEVLNAYEELRRLARGEERVTGELNIGAMFTAMTGVVPHAIKQMRSIYPHLHIQAAPGHSANLVAPVDRGVIDAAFIGRPPVLGSQLVFHKIAEEPYQLLVPIDLDMDDPREILETFPFIRISRSLWSGQLIDNWLVREKITVNEAMELDGIQMISTMVYHGLGVAVVPRRCVQAPNPVTVKEIPIKSLESRPVGILVRHDSPKTNLIEALCTQMLHVVKHLGSPALLEEGAQLRQPASDRTKTLS</sequence>
<gene>
    <name evidence="6" type="ORF">P7680_14920</name>
</gene>
<dbReference type="InterPro" id="IPR050950">
    <property type="entry name" value="HTH-type_LysR_regulators"/>
</dbReference>
<dbReference type="Pfam" id="PF03466">
    <property type="entry name" value="LysR_substrate"/>
    <property type="match status" value="1"/>
</dbReference>
<keyword evidence="4" id="KW-0804">Transcription</keyword>
<dbReference type="SUPFAM" id="SSF53850">
    <property type="entry name" value="Periplasmic binding protein-like II"/>
    <property type="match status" value="1"/>
</dbReference>
<evidence type="ECO:0000256" key="2">
    <source>
        <dbReference type="ARBA" id="ARBA00023015"/>
    </source>
</evidence>
<keyword evidence="3" id="KW-0238">DNA-binding</keyword>
<dbReference type="InterPro" id="IPR000847">
    <property type="entry name" value="LysR_HTH_N"/>
</dbReference>
<dbReference type="SUPFAM" id="SSF46785">
    <property type="entry name" value="Winged helix' DNA-binding domain"/>
    <property type="match status" value="1"/>
</dbReference>
<reference evidence="6 7" key="1">
    <citation type="submission" date="2023-03" db="EMBL/GenBank/DDBJ databases">
        <title>Strain FZY0004 represents a novel species in the genus Thalassospira isolated from seawater.</title>
        <authorList>
            <person name="Fu Z.-Y."/>
        </authorList>
    </citation>
    <scope>NUCLEOTIDE SEQUENCE [LARGE SCALE GENOMIC DNA]</scope>
    <source>
        <strain evidence="6 7">FZY0004</strain>
    </source>
</reference>
<keyword evidence="2" id="KW-0805">Transcription regulation</keyword>
<evidence type="ECO:0000259" key="5">
    <source>
        <dbReference type="PROSITE" id="PS50931"/>
    </source>
</evidence>
<evidence type="ECO:0000256" key="4">
    <source>
        <dbReference type="ARBA" id="ARBA00023163"/>
    </source>
</evidence>
<organism evidence="6 7">
    <name type="scientific">Thalassospira aquimaris</name>
    <dbReference type="NCBI Taxonomy" id="3037796"/>
    <lineage>
        <taxon>Bacteria</taxon>
        <taxon>Pseudomonadati</taxon>
        <taxon>Pseudomonadota</taxon>
        <taxon>Alphaproteobacteria</taxon>
        <taxon>Rhodospirillales</taxon>
        <taxon>Thalassospiraceae</taxon>
        <taxon>Thalassospira</taxon>
    </lineage>
</organism>
<dbReference type="PROSITE" id="PS50931">
    <property type="entry name" value="HTH_LYSR"/>
    <property type="match status" value="1"/>
</dbReference>
<name>A0ABT6GDW9_9PROT</name>
<dbReference type="Gene3D" id="1.10.10.10">
    <property type="entry name" value="Winged helix-like DNA-binding domain superfamily/Winged helix DNA-binding domain"/>
    <property type="match status" value="1"/>
</dbReference>
<evidence type="ECO:0000313" key="6">
    <source>
        <dbReference type="EMBL" id="MDG4720295.1"/>
    </source>
</evidence>
<evidence type="ECO:0000256" key="3">
    <source>
        <dbReference type="ARBA" id="ARBA00023125"/>
    </source>
</evidence>
<dbReference type="PANTHER" id="PTHR30419:SF8">
    <property type="entry name" value="NITROGEN ASSIMILATION TRANSCRIPTIONAL ACTIVATOR-RELATED"/>
    <property type="match status" value="1"/>
</dbReference>